<name>A0A2B7WGX7_POLH7</name>
<dbReference type="Pfam" id="PF25426">
    <property type="entry name" value="AAA_lid_BCS1"/>
    <property type="match status" value="1"/>
</dbReference>
<dbReference type="InterPro" id="IPR014851">
    <property type="entry name" value="BCS1_N"/>
</dbReference>
<evidence type="ECO:0000256" key="5">
    <source>
        <dbReference type="ARBA" id="ARBA00022792"/>
    </source>
</evidence>
<evidence type="ECO:0000256" key="7">
    <source>
        <dbReference type="ARBA" id="ARBA00022840"/>
    </source>
</evidence>
<dbReference type="GO" id="GO:0016887">
    <property type="term" value="F:ATP hydrolysis activity"/>
    <property type="evidence" value="ECO:0007669"/>
    <property type="project" value="InterPro"/>
</dbReference>
<proteinExistence type="inferred from homology"/>
<dbReference type="GO" id="GO:0005743">
    <property type="term" value="C:mitochondrial inner membrane"/>
    <property type="evidence" value="ECO:0007669"/>
    <property type="project" value="UniProtKB-SubCell"/>
</dbReference>
<keyword evidence="6" id="KW-0378">Hydrolase</keyword>
<evidence type="ECO:0000256" key="1">
    <source>
        <dbReference type="ARBA" id="ARBA00004434"/>
    </source>
</evidence>
<comment type="catalytic activity">
    <reaction evidence="11">
        <text>ATP + H2O = ADP + phosphate + H(+)</text>
        <dbReference type="Rhea" id="RHEA:13065"/>
        <dbReference type="ChEBI" id="CHEBI:15377"/>
        <dbReference type="ChEBI" id="CHEBI:15378"/>
        <dbReference type="ChEBI" id="CHEBI:30616"/>
        <dbReference type="ChEBI" id="CHEBI:43474"/>
        <dbReference type="ChEBI" id="CHEBI:456216"/>
    </reaction>
    <physiologicalReaction direction="left-to-right" evidence="11">
        <dbReference type="Rhea" id="RHEA:13066"/>
    </physiologicalReaction>
</comment>
<comment type="similarity">
    <text evidence="2">Belongs to the AAA ATPase family. BCS1 subfamily.</text>
</comment>
<organism evidence="15 16">
    <name type="scientific">Polytolypa hystricis (strain UAMH7299)</name>
    <dbReference type="NCBI Taxonomy" id="1447883"/>
    <lineage>
        <taxon>Eukaryota</taxon>
        <taxon>Fungi</taxon>
        <taxon>Dikarya</taxon>
        <taxon>Ascomycota</taxon>
        <taxon>Pezizomycotina</taxon>
        <taxon>Eurotiomycetes</taxon>
        <taxon>Eurotiomycetidae</taxon>
        <taxon>Onygenales</taxon>
        <taxon>Onygenales incertae sedis</taxon>
        <taxon>Polytolypa</taxon>
    </lineage>
</organism>
<evidence type="ECO:0000256" key="3">
    <source>
        <dbReference type="ARBA" id="ARBA00022692"/>
    </source>
</evidence>
<dbReference type="PROSITE" id="PS00674">
    <property type="entry name" value="AAA"/>
    <property type="match status" value="1"/>
</dbReference>
<evidence type="ECO:0000256" key="12">
    <source>
        <dbReference type="RuleBase" id="RU003651"/>
    </source>
</evidence>
<dbReference type="PANTHER" id="PTHR23070">
    <property type="entry name" value="BCS1 AAA-TYPE ATPASE"/>
    <property type="match status" value="1"/>
</dbReference>
<keyword evidence="8" id="KW-1133">Transmembrane helix</keyword>
<dbReference type="InterPro" id="IPR003593">
    <property type="entry name" value="AAA+_ATPase"/>
</dbReference>
<dbReference type="InterPro" id="IPR057495">
    <property type="entry name" value="AAA_lid_BCS1"/>
</dbReference>
<keyword evidence="9" id="KW-0496">Mitochondrion</keyword>
<dbReference type="InterPro" id="IPR050747">
    <property type="entry name" value="Mitochondrial_chaperone_BCS1"/>
</dbReference>
<dbReference type="EMBL" id="PDNA01000399">
    <property type="protein sequence ID" value="PGG95824.1"/>
    <property type="molecule type" value="Genomic_DNA"/>
</dbReference>
<dbReference type="SMART" id="SM00382">
    <property type="entry name" value="AAA"/>
    <property type="match status" value="1"/>
</dbReference>
<comment type="caution">
    <text evidence="15">The sequence shown here is derived from an EMBL/GenBank/DDBJ whole genome shotgun (WGS) entry which is preliminary data.</text>
</comment>
<evidence type="ECO:0008006" key="17">
    <source>
        <dbReference type="Google" id="ProtNLM"/>
    </source>
</evidence>
<evidence type="ECO:0000256" key="2">
    <source>
        <dbReference type="ARBA" id="ARBA00007448"/>
    </source>
</evidence>
<evidence type="ECO:0000256" key="6">
    <source>
        <dbReference type="ARBA" id="ARBA00022801"/>
    </source>
</evidence>
<feature type="domain" description="AAA+ ATPase" evidence="13">
    <location>
        <begin position="257"/>
        <end position="392"/>
    </location>
</feature>
<evidence type="ECO:0000256" key="4">
    <source>
        <dbReference type="ARBA" id="ARBA00022741"/>
    </source>
</evidence>
<dbReference type="Pfam" id="PF08740">
    <property type="entry name" value="BCS1_N"/>
    <property type="match status" value="1"/>
</dbReference>
<dbReference type="AlphaFoldDB" id="A0A2B7WGX7"/>
<dbReference type="SMART" id="SM01024">
    <property type="entry name" value="BCS1_N"/>
    <property type="match status" value="1"/>
</dbReference>
<evidence type="ECO:0000313" key="16">
    <source>
        <dbReference type="Proteomes" id="UP000224634"/>
    </source>
</evidence>
<gene>
    <name evidence="15" type="ORF">AJ80_09906</name>
</gene>
<protein>
    <recommendedName>
        <fullName evidence="17">AAA+ ATPase domain-containing protein</fullName>
    </recommendedName>
</protein>
<evidence type="ECO:0000256" key="10">
    <source>
        <dbReference type="ARBA" id="ARBA00023136"/>
    </source>
</evidence>
<keyword evidence="16" id="KW-1185">Reference proteome</keyword>
<evidence type="ECO:0000256" key="9">
    <source>
        <dbReference type="ARBA" id="ARBA00023128"/>
    </source>
</evidence>
<dbReference type="Proteomes" id="UP000224634">
    <property type="component" value="Unassembled WGS sequence"/>
</dbReference>
<dbReference type="OrthoDB" id="10251412at2759"/>
<evidence type="ECO:0000256" key="11">
    <source>
        <dbReference type="ARBA" id="ARBA00048778"/>
    </source>
</evidence>
<dbReference type="Pfam" id="PF00004">
    <property type="entry name" value="AAA"/>
    <property type="match status" value="1"/>
</dbReference>
<dbReference type="InterPro" id="IPR027417">
    <property type="entry name" value="P-loop_NTPase"/>
</dbReference>
<dbReference type="SUPFAM" id="SSF52540">
    <property type="entry name" value="P-loop containing nucleoside triphosphate hydrolases"/>
    <property type="match status" value="1"/>
</dbReference>
<evidence type="ECO:0000259" key="13">
    <source>
        <dbReference type="SMART" id="SM00382"/>
    </source>
</evidence>
<keyword evidence="5" id="KW-0999">Mitochondrion inner membrane</keyword>
<keyword evidence="3" id="KW-0812">Transmembrane</keyword>
<keyword evidence="7 12" id="KW-0067">ATP-binding</keyword>
<dbReference type="Gene3D" id="3.40.50.300">
    <property type="entry name" value="P-loop containing nucleotide triphosphate hydrolases"/>
    <property type="match status" value="1"/>
</dbReference>
<accession>A0A2B7WGX7</accession>
<evidence type="ECO:0000256" key="8">
    <source>
        <dbReference type="ARBA" id="ARBA00022989"/>
    </source>
</evidence>
<sequence length="470" mass="53640">MDFNTTSSLTNLTLEILKESLPGYFRLFHLIEPFLNSLTPGSSIIMKTCTALVILILARLWLFEPIKEFGTTKVVLDSKDPAYGYLRSFMERKNLRGCDQRVKTEVEDPMPTQELKTDQLFSGVELEQNKPLKYFPNGPYWFFHNRQPIWFTVERQLIFYFSEERFILRCLGWSSRPIDKLLRTARSEYLSHNQFRIRVYTPESKSNRSHRPWTSSEELVRPLETVILPDKIKQRALDDMNKFLRNQKWYQEQGIAHRRGYLFHGPPGSGKSSLGFALSCHFRIPLYIISLGDRSLTDAELLMLFKNLHPPCLVLLEDVDAAGIGQSRAEPEESQMEKSAPLSLAGLLQAMDGPGSAQGRILIMTTNYAGALDPALLRPGRIDERVVFPFMTEGQIKDMFMAMYSPKSCSNNAASGNQAVVKLAERFAAAVPENKLSSAEVQGYLMRWKDDSQGAVNGVDRWKLTDYGRK</sequence>
<keyword evidence="10" id="KW-0472">Membrane</keyword>
<dbReference type="GO" id="GO:0005524">
    <property type="term" value="F:ATP binding"/>
    <property type="evidence" value="ECO:0007669"/>
    <property type="project" value="UniProtKB-KW"/>
</dbReference>
<dbReference type="InterPro" id="IPR003959">
    <property type="entry name" value="ATPase_AAA_core"/>
</dbReference>
<evidence type="ECO:0000313" key="15">
    <source>
        <dbReference type="EMBL" id="PGG95824.1"/>
    </source>
</evidence>
<comment type="subcellular location">
    <subcellularLocation>
        <location evidence="1">Mitochondrion inner membrane</location>
        <topology evidence="1">Single-pass membrane protein</topology>
    </subcellularLocation>
</comment>
<evidence type="ECO:0000259" key="14">
    <source>
        <dbReference type="SMART" id="SM01024"/>
    </source>
</evidence>
<reference evidence="15 16" key="1">
    <citation type="submission" date="2017-10" db="EMBL/GenBank/DDBJ databases">
        <title>Comparative genomics in systemic dimorphic fungi from Ajellomycetaceae.</title>
        <authorList>
            <person name="Munoz J.F."/>
            <person name="Mcewen J.G."/>
            <person name="Clay O.K."/>
            <person name="Cuomo C.A."/>
        </authorList>
    </citation>
    <scope>NUCLEOTIDE SEQUENCE [LARGE SCALE GENOMIC DNA]</scope>
    <source>
        <strain evidence="15 16">UAMH7299</strain>
    </source>
</reference>
<keyword evidence="4 12" id="KW-0547">Nucleotide-binding</keyword>
<dbReference type="InterPro" id="IPR003960">
    <property type="entry name" value="ATPase_AAA_CS"/>
</dbReference>
<feature type="domain" description="BCS1 N-terminal" evidence="14">
    <location>
        <begin position="55"/>
        <end position="226"/>
    </location>
</feature>
<dbReference type="STRING" id="1447883.A0A2B7WGX7"/>